<proteinExistence type="predicted"/>
<evidence type="ECO:0000313" key="2">
    <source>
        <dbReference type="Proteomes" id="UP001140087"/>
    </source>
</evidence>
<dbReference type="EMBL" id="JANBUN010001533">
    <property type="protein sequence ID" value="KAJ2797708.1"/>
    <property type="molecule type" value="Genomic_DNA"/>
</dbReference>
<reference evidence="1" key="1">
    <citation type="submission" date="2022-07" db="EMBL/GenBank/DDBJ databases">
        <title>Phylogenomic reconstructions and comparative analyses of Kickxellomycotina fungi.</title>
        <authorList>
            <person name="Reynolds N.K."/>
            <person name="Stajich J.E."/>
            <person name="Barry K."/>
            <person name="Grigoriev I.V."/>
            <person name="Crous P."/>
            <person name="Smith M.E."/>
        </authorList>
    </citation>
    <scope>NUCLEOTIDE SEQUENCE</scope>
    <source>
        <strain evidence="1">BCRC 34780</strain>
    </source>
</reference>
<comment type="caution">
    <text evidence="1">The sequence shown here is derived from an EMBL/GenBank/DDBJ whole genome shotgun (WGS) entry which is preliminary data.</text>
</comment>
<sequence>PMPEMFEDPAYAYSTHWYLSTSQISSENFASYGWSEVSPKGYGIAYNVRRESLLVHIACMRNEHGLDSGRLAASLEAAATDVRAMLLADQHGRRGRSHM</sequence>
<accession>A0ACC1KYA2</accession>
<keyword evidence="1" id="KW-0808">Transferase</keyword>
<name>A0ACC1KYA2_9FUNG</name>
<organism evidence="1 2">
    <name type="scientific">Coemansia helicoidea</name>
    <dbReference type="NCBI Taxonomy" id="1286919"/>
    <lineage>
        <taxon>Eukaryota</taxon>
        <taxon>Fungi</taxon>
        <taxon>Fungi incertae sedis</taxon>
        <taxon>Zoopagomycota</taxon>
        <taxon>Kickxellomycotina</taxon>
        <taxon>Kickxellomycetes</taxon>
        <taxon>Kickxellales</taxon>
        <taxon>Kickxellaceae</taxon>
        <taxon>Coemansia</taxon>
    </lineage>
</organism>
<protein>
    <submittedName>
        <fullName evidence="1">Carnitine O-acetyltransferase mitochondrial</fullName>
        <ecNumber evidence="1">2.3.1.7</ecNumber>
    </submittedName>
</protein>
<gene>
    <name evidence="1" type="primary">CAT2_3</name>
    <name evidence="1" type="ORF">H4R21_004214</name>
</gene>
<dbReference type="EC" id="2.3.1.7" evidence="1"/>
<dbReference type="Proteomes" id="UP001140087">
    <property type="component" value="Unassembled WGS sequence"/>
</dbReference>
<evidence type="ECO:0000313" key="1">
    <source>
        <dbReference type="EMBL" id="KAJ2797708.1"/>
    </source>
</evidence>
<feature type="non-terminal residue" evidence="1">
    <location>
        <position position="1"/>
    </location>
</feature>
<keyword evidence="2" id="KW-1185">Reference proteome</keyword>
<keyword evidence="1" id="KW-0012">Acyltransferase</keyword>